<accession>A0A8R1UJA7</accession>
<comment type="function">
    <text evidence="3">Involved in transvection phenomena (= synapsis-dependent gene expression), where the synaptic pairing of chromosomes carrying genes with which zeste interacts influences the expression of these genes. Zeste binds to DNA and stimulates transcription from a nearby promoter.</text>
</comment>
<comment type="subunit">
    <text evidence="1">Self-associates forming complexes of several hundred monomers.</text>
</comment>
<reference evidence="5" key="1">
    <citation type="journal article" date="2008" name="Nat. Genet.">
        <title>The Pristionchus pacificus genome provides a unique perspective on nematode lifestyle and parasitism.</title>
        <authorList>
            <person name="Dieterich C."/>
            <person name="Clifton S.W."/>
            <person name="Schuster L.N."/>
            <person name="Chinwalla A."/>
            <person name="Delehaunty K."/>
            <person name="Dinkelacker I."/>
            <person name="Fulton L."/>
            <person name="Fulton R."/>
            <person name="Godfrey J."/>
            <person name="Minx P."/>
            <person name="Mitreva M."/>
            <person name="Roeseler W."/>
            <person name="Tian H."/>
            <person name="Witte H."/>
            <person name="Yang S.P."/>
            <person name="Wilson R.K."/>
            <person name="Sommer R.J."/>
        </authorList>
    </citation>
    <scope>NUCLEOTIDE SEQUENCE [LARGE SCALE GENOMIC DNA]</scope>
    <source>
        <strain evidence="5">PS312</strain>
    </source>
</reference>
<name>A0A2A6BZV8_PRIPA</name>
<dbReference type="InterPro" id="IPR028002">
    <property type="entry name" value="Myb_DNA-bind_5"/>
</dbReference>
<dbReference type="OrthoDB" id="10515483at2759"/>
<keyword evidence="5" id="KW-1185">Reference proteome</keyword>
<reference evidence="4" key="2">
    <citation type="submission" date="2022-06" db="UniProtKB">
        <authorList>
            <consortium name="EnsemblMetazoa"/>
        </authorList>
    </citation>
    <scope>IDENTIFICATION</scope>
    <source>
        <strain evidence="4">PS312</strain>
    </source>
</reference>
<evidence type="ECO:0000256" key="3">
    <source>
        <dbReference type="ARBA" id="ARBA00025466"/>
    </source>
</evidence>
<dbReference type="Proteomes" id="UP000005239">
    <property type="component" value="Unassembled WGS sequence"/>
</dbReference>
<gene>
    <name evidence="4" type="primary">WBGene00118657</name>
</gene>
<evidence type="ECO:0000256" key="1">
    <source>
        <dbReference type="ARBA" id="ARBA00011764"/>
    </source>
</evidence>
<dbReference type="Pfam" id="PF13873">
    <property type="entry name" value="Myb_DNA-bind_5"/>
    <property type="match status" value="1"/>
</dbReference>
<sequence>MSCLSTRDMLLLSQTQQQRSPPRHTSNHMSNSQCEKLVELCKEYYDIISDTGNSIESRTQRRRIWELIANQLNEKLSEASTSSERASAFGSPLGFTPLPTPIGFPPSFFNPPLISQTTTSIHHPTPVSLVTLAAATASPAAAAAVTAGAAHPIYAPIPQMGIPTLNLQSLMSSIAANEKAAAAVAAAAAAGRSPVPLEPGTAAEVRSLLSPSVHSPKSEPETLMSSPGAELHETLMLADADPVDVFCISLAESLSRIKSASALLYTQLKRDISVLVLDSEIKLLEREETPSLQGSLA</sequence>
<proteinExistence type="predicted"/>
<dbReference type="AlphaFoldDB" id="A0A2A6BZV8"/>
<protein>
    <recommendedName>
        <fullName evidence="2">Regulatory protein zeste</fullName>
    </recommendedName>
</protein>
<evidence type="ECO:0000313" key="5">
    <source>
        <dbReference type="Proteomes" id="UP000005239"/>
    </source>
</evidence>
<evidence type="ECO:0000313" key="4">
    <source>
        <dbReference type="EnsemblMetazoa" id="PPA29103.1"/>
    </source>
</evidence>
<accession>A0A2A6BZV8</accession>
<organism evidence="4 5">
    <name type="scientific">Pristionchus pacificus</name>
    <name type="common">Parasitic nematode worm</name>
    <dbReference type="NCBI Taxonomy" id="54126"/>
    <lineage>
        <taxon>Eukaryota</taxon>
        <taxon>Metazoa</taxon>
        <taxon>Ecdysozoa</taxon>
        <taxon>Nematoda</taxon>
        <taxon>Chromadorea</taxon>
        <taxon>Rhabditida</taxon>
        <taxon>Rhabditina</taxon>
        <taxon>Diplogasteromorpha</taxon>
        <taxon>Diplogasteroidea</taxon>
        <taxon>Neodiplogasteridae</taxon>
        <taxon>Pristionchus</taxon>
    </lineage>
</organism>
<evidence type="ECO:0000256" key="2">
    <source>
        <dbReference type="ARBA" id="ARBA00016807"/>
    </source>
</evidence>
<dbReference type="EnsemblMetazoa" id="PPA29103.1">
    <property type="protein sequence ID" value="PPA29103.1"/>
    <property type="gene ID" value="WBGene00118657"/>
</dbReference>